<proteinExistence type="predicted"/>
<name>A0A1C3ENW3_9PLAN</name>
<reference evidence="2 3" key="1">
    <citation type="submission" date="2016-05" db="EMBL/GenBank/DDBJ databases">
        <title>Genomic and physiological characterization of Planctopirus sp. isolated from fresh water lake.</title>
        <authorList>
            <person name="Subhash Y."/>
            <person name="Ramana C."/>
        </authorList>
    </citation>
    <scope>NUCLEOTIDE SEQUENCE [LARGE SCALE GENOMIC DNA]</scope>
    <source>
        <strain evidence="2 3">JC280</strain>
    </source>
</reference>
<feature type="compositionally biased region" description="Pro residues" evidence="1">
    <location>
        <begin position="389"/>
        <end position="403"/>
    </location>
</feature>
<protein>
    <submittedName>
        <fullName evidence="2">Uncharacterized protein</fullName>
    </submittedName>
</protein>
<accession>A0A1C3ENW3</accession>
<organism evidence="2 3">
    <name type="scientific">Planctopirus hydrillae</name>
    <dbReference type="NCBI Taxonomy" id="1841610"/>
    <lineage>
        <taxon>Bacteria</taxon>
        <taxon>Pseudomonadati</taxon>
        <taxon>Planctomycetota</taxon>
        <taxon>Planctomycetia</taxon>
        <taxon>Planctomycetales</taxon>
        <taxon>Planctomycetaceae</taxon>
        <taxon>Planctopirus</taxon>
    </lineage>
</organism>
<dbReference type="STRING" id="1841610.A6X21_04550"/>
<feature type="compositionally biased region" description="Basic and acidic residues" evidence="1">
    <location>
        <begin position="359"/>
        <end position="374"/>
    </location>
</feature>
<evidence type="ECO:0000313" key="3">
    <source>
        <dbReference type="Proteomes" id="UP000094828"/>
    </source>
</evidence>
<sequence>MVGSILACLFGSLILETSLYAGSKGKTNVQLLAQQIDALERHLELYGTISAKTPDVWSEERLTQHRFEYEQEMARELSRFNPALQATIRRADLAFLASATAIESAMGASGGTDARSLLGVTRIEQTISLPEAGSQNFEKFVPASDGKDGQIGVEPVLLLDQRSRYLKHLHNLRRTNQGDDTVDLPGYSLHLLRMPVGLLPGKKTQDGYGAELTLSAQPTLGEETLPIVFRELVIKDLLYQFAIPMTDTLNNSSFRAAVPVYQQVVNTCNEDKSPVCPIPWGNSDLLSRESTESCELFVRIERSLYRAMGLESENAEPSPVQVSLENLGIKSKDLISRVDAIAKGQILCPCPPDSTMSPKHPESGNKHESRKPPIDDGTGAEPDSTFPSMPLPPLPPSPTPSAPLVPGASSRRLIRDPEVQLVVEIRADQKAASQLRRMTGDFDLKPGEIREPLEFMPPPVFDFGGSLRSRGFIERSEIRLPPNIDNSPQPPTSNNPATPTPAFAPQAPIESPVQNYLPRSSNSHGSSSPSGNCPTSVAQASNQLRDQLTQSLGGALSRSLARFSRTTTRTSQIPFPLASFSAVYGKHMIIQVLVDAHNSIPGAIEHRATSFTDVERYLTDEIEAAYQFLELDARSEHPTMWKHSNAQLLRAVRECDYHTLECLRCAFYSELPKYLQNNTIGAFAWAIIVDATLLADRMRADFREVASQKNCPCLPMDLIDPQHPFPPLETRMAFNEYVRCRWPVRVFALDPETQDQNVGDSYSSRRELQLALAVGVSSGQISAENATRFARQLQIDIDTIALNRTAVAFSEGNDTFGWRFSPRVQTPPIEGNAKVIFRDLLLGGPRKDAVRRAHAIEPGPRECAVLVLTPSFIRQISLDVRSDWYDLGNSRRTGFTLEETMDLSRQVQCLKESAATCELEAHLYRDGEVYRLLKRVDQLAARLPLQTLHVEVPTRIKSHGFKMFAHGAMFDAGPTLYNWFGAPGIDLDQETTLFLLGENFTLSGIQVVAGNRELVARSPNSTPPSDSPAANAATATVPPSNAPQENSSSAKRGSFFLLSDQCMQITIPPDVMTFERRDGDGNLIQLAEIHVATCYGVSQSLQIPVISKKAEAAQAAAAAASQAAKGAVKEHVEALHVERFEFVSKLPAGLPNVLIVTVAPNQTIDLVEFEERFHLKPPQIQLPKDSQEVHGLLQEFQGGQVAFRVNAKPPAGNTLPVVASIIGPFDINANDSLDWEAVEETLTNSLRKTLPVGYPLDSVQLVGYVRAKSKEPGEIKRIGEPLEFQVQIIPASE</sequence>
<dbReference type="Proteomes" id="UP000094828">
    <property type="component" value="Unassembled WGS sequence"/>
</dbReference>
<comment type="caution">
    <text evidence="2">The sequence shown here is derived from an EMBL/GenBank/DDBJ whole genome shotgun (WGS) entry which is preliminary data.</text>
</comment>
<feature type="region of interest" description="Disordered" evidence="1">
    <location>
        <begin position="349"/>
        <end position="411"/>
    </location>
</feature>
<feature type="compositionally biased region" description="Low complexity" evidence="1">
    <location>
        <begin position="520"/>
        <end position="532"/>
    </location>
</feature>
<feature type="region of interest" description="Disordered" evidence="1">
    <location>
        <begin position="1016"/>
        <end position="1049"/>
    </location>
</feature>
<feature type="compositionally biased region" description="Low complexity" evidence="1">
    <location>
        <begin position="494"/>
        <end position="508"/>
    </location>
</feature>
<feature type="region of interest" description="Disordered" evidence="1">
    <location>
        <begin position="479"/>
        <end position="540"/>
    </location>
</feature>
<keyword evidence="3" id="KW-1185">Reference proteome</keyword>
<evidence type="ECO:0000256" key="1">
    <source>
        <dbReference type="SAM" id="MobiDB-lite"/>
    </source>
</evidence>
<evidence type="ECO:0000313" key="2">
    <source>
        <dbReference type="EMBL" id="ODA34918.1"/>
    </source>
</evidence>
<gene>
    <name evidence="2" type="ORF">A6X21_04550</name>
</gene>
<dbReference type="EMBL" id="LYDR01000039">
    <property type="protein sequence ID" value="ODA34918.1"/>
    <property type="molecule type" value="Genomic_DNA"/>
</dbReference>
<feature type="compositionally biased region" description="Low complexity" evidence="1">
    <location>
        <begin position="1027"/>
        <end position="1043"/>
    </location>
</feature>